<name>A0A1G8Y3D9_ACTMZ</name>
<dbReference type="GO" id="GO:0006572">
    <property type="term" value="P:L-tyrosine catabolic process"/>
    <property type="evidence" value="ECO:0007669"/>
    <property type="project" value="TreeGrafter"/>
</dbReference>
<evidence type="ECO:0000313" key="7">
    <source>
        <dbReference type="EMBL" id="SDJ97358.1"/>
    </source>
</evidence>
<dbReference type="Pfam" id="PF00903">
    <property type="entry name" value="Glyoxalase"/>
    <property type="match status" value="1"/>
</dbReference>
<dbReference type="InterPro" id="IPR004360">
    <property type="entry name" value="Glyas_Fos-R_dOase_dom"/>
</dbReference>
<evidence type="ECO:0000256" key="3">
    <source>
        <dbReference type="ARBA" id="ARBA00022737"/>
    </source>
</evidence>
<keyword evidence="8" id="KW-1185">Reference proteome</keyword>
<gene>
    <name evidence="7" type="ORF">SAMN04487820_103231</name>
</gene>
<organism evidence="7 8">
    <name type="scientific">Actinopolyspora mzabensis</name>
    <dbReference type="NCBI Taxonomy" id="995066"/>
    <lineage>
        <taxon>Bacteria</taxon>
        <taxon>Bacillati</taxon>
        <taxon>Actinomycetota</taxon>
        <taxon>Actinomycetes</taxon>
        <taxon>Actinopolysporales</taxon>
        <taxon>Actinopolysporaceae</taxon>
        <taxon>Actinopolyspora</taxon>
    </lineage>
</organism>
<dbReference type="InterPro" id="IPR041735">
    <property type="entry name" value="4OHPhenylPyrv_dOase_C"/>
</dbReference>
<keyword evidence="3" id="KW-0677">Repeat</keyword>
<evidence type="ECO:0000313" key="8">
    <source>
        <dbReference type="Proteomes" id="UP000199213"/>
    </source>
</evidence>
<evidence type="ECO:0000256" key="2">
    <source>
        <dbReference type="ARBA" id="ARBA00022723"/>
    </source>
</evidence>
<dbReference type="RefSeq" id="WP_092627033.1">
    <property type="nucleotide sequence ID" value="NZ_FNFM01000003.1"/>
</dbReference>
<dbReference type="CDD" id="cd08342">
    <property type="entry name" value="HPPD_N_like"/>
    <property type="match status" value="1"/>
</dbReference>
<dbReference type="PANTHER" id="PTHR11959:SF1">
    <property type="entry name" value="4-HYDROXYPHENYLPYRUVATE DIOXYGENASE"/>
    <property type="match status" value="1"/>
</dbReference>
<dbReference type="OrthoDB" id="9780241at2"/>
<sequence length="355" mass="39235">MVSSEHRVFEDIQLDHILFYVGNTDRAERYFTEELGFERGPFTRPTPTDEGVRTVELGDDRVRLVLSEPLVRDHPATTYVDHHGDGVADIALRVPDTTAAFAEAVRRGARPLAEPATAEGMTTASIAGIGDVTHTFVAHAKGPDEVSVPFSAEHGKLLSVDHFAVCVEHGHIDATVDFYRQVLDFELLFSEKVVVGDQAMTTKVVQSRSGSVTLTLVEPDTSREPGHIDDFLKQHDGPGVQHIAFGTEDIVEAISALRERGVEFMATPDSYYDELPARIRPHRYSVEEMRDHGVLVDEDHDGQLYQIFTRSAHPRGTLFLEIIERFGARSFGSGNITALYEAAERQRDDAPAASG</sequence>
<dbReference type="AlphaFoldDB" id="A0A1G8Y3D9"/>
<evidence type="ECO:0000256" key="5">
    <source>
        <dbReference type="PIRSR" id="PIRSR009283-1"/>
    </source>
</evidence>
<dbReference type="PIRSF" id="PIRSF009283">
    <property type="entry name" value="HPP_dOase"/>
    <property type="match status" value="1"/>
</dbReference>
<dbReference type="EMBL" id="FNFM01000003">
    <property type="protein sequence ID" value="SDJ97358.1"/>
    <property type="molecule type" value="Genomic_DNA"/>
</dbReference>
<dbReference type="NCBIfam" id="TIGR01263">
    <property type="entry name" value="4HPPD"/>
    <property type="match status" value="1"/>
</dbReference>
<dbReference type="Gene3D" id="3.10.180.10">
    <property type="entry name" value="2,3-Dihydroxybiphenyl 1,2-Dioxygenase, domain 1"/>
    <property type="match status" value="2"/>
</dbReference>
<keyword evidence="2 5" id="KW-0479">Metal-binding</keyword>
<dbReference type="InterPro" id="IPR041736">
    <property type="entry name" value="4OHPhenylPyrv_dOase_N"/>
</dbReference>
<evidence type="ECO:0000259" key="6">
    <source>
        <dbReference type="PROSITE" id="PS51819"/>
    </source>
</evidence>
<feature type="binding site" evidence="5">
    <location>
        <position position="242"/>
    </location>
    <ligand>
        <name>Fe cation</name>
        <dbReference type="ChEBI" id="CHEBI:24875"/>
    </ligand>
</feature>
<comment type="similarity">
    <text evidence="1">Belongs to the 4HPPD family.</text>
</comment>
<feature type="binding site" evidence="5">
    <location>
        <position position="321"/>
    </location>
    <ligand>
        <name>Fe cation</name>
        <dbReference type="ChEBI" id="CHEBI:24875"/>
    </ligand>
</feature>
<feature type="domain" description="VOC" evidence="6">
    <location>
        <begin position="13"/>
        <end position="153"/>
    </location>
</feature>
<dbReference type="Proteomes" id="UP000199213">
    <property type="component" value="Unassembled WGS sequence"/>
</dbReference>
<dbReference type="GO" id="GO:0046872">
    <property type="term" value="F:metal ion binding"/>
    <property type="evidence" value="ECO:0007669"/>
    <property type="project" value="UniProtKB-KW"/>
</dbReference>
<comment type="cofactor">
    <cofactor evidence="5">
        <name>Fe cation</name>
        <dbReference type="ChEBI" id="CHEBI:24875"/>
    </cofactor>
    <text evidence="5">Binds 1 Fe cation per subunit.</text>
</comment>
<dbReference type="SUPFAM" id="SSF54593">
    <property type="entry name" value="Glyoxalase/Bleomycin resistance protein/Dihydroxybiphenyl dioxygenase"/>
    <property type="match status" value="1"/>
</dbReference>
<reference evidence="8" key="1">
    <citation type="submission" date="2016-10" db="EMBL/GenBank/DDBJ databases">
        <authorList>
            <person name="Varghese N."/>
            <person name="Submissions S."/>
        </authorList>
    </citation>
    <scope>NUCLEOTIDE SEQUENCE [LARGE SCALE GENOMIC DNA]</scope>
    <source>
        <strain evidence="8">DSM 45460</strain>
    </source>
</reference>
<dbReference type="InterPro" id="IPR029068">
    <property type="entry name" value="Glyas_Bleomycin-R_OHBP_Dase"/>
</dbReference>
<dbReference type="PANTHER" id="PTHR11959">
    <property type="entry name" value="4-HYDROXYPHENYLPYRUVATE DIOXYGENASE"/>
    <property type="match status" value="1"/>
</dbReference>
<keyword evidence="4 5" id="KW-0408">Iron</keyword>
<evidence type="ECO:0000256" key="4">
    <source>
        <dbReference type="ARBA" id="ARBA00023004"/>
    </source>
</evidence>
<feature type="domain" description="VOC" evidence="6">
    <location>
        <begin position="159"/>
        <end position="310"/>
    </location>
</feature>
<accession>A0A1G8Y3D9</accession>
<dbReference type="InterPro" id="IPR005956">
    <property type="entry name" value="4OHPhenylPyrv_dOase"/>
</dbReference>
<dbReference type="GO" id="GO:0003868">
    <property type="term" value="F:4-hydroxyphenylpyruvate dioxygenase activity"/>
    <property type="evidence" value="ECO:0007669"/>
    <property type="project" value="InterPro"/>
</dbReference>
<dbReference type="CDD" id="cd07250">
    <property type="entry name" value="HPPD_C_like"/>
    <property type="match status" value="1"/>
</dbReference>
<evidence type="ECO:0000256" key="1">
    <source>
        <dbReference type="ARBA" id="ARBA00005877"/>
    </source>
</evidence>
<dbReference type="PROSITE" id="PS51819">
    <property type="entry name" value="VOC"/>
    <property type="match status" value="2"/>
</dbReference>
<dbReference type="Pfam" id="PF13669">
    <property type="entry name" value="Glyoxalase_4"/>
    <property type="match status" value="1"/>
</dbReference>
<dbReference type="InterPro" id="IPR037523">
    <property type="entry name" value="VOC_core"/>
</dbReference>
<proteinExistence type="inferred from homology"/>
<feature type="binding site" evidence="5">
    <location>
        <position position="162"/>
    </location>
    <ligand>
        <name>Fe cation</name>
        <dbReference type="ChEBI" id="CHEBI:24875"/>
    </ligand>
</feature>
<protein>
    <submittedName>
        <fullName evidence="7">4-hydroxymandelate synthase</fullName>
    </submittedName>
</protein>